<dbReference type="Pfam" id="PF20349">
    <property type="entry name" value="DUF6644"/>
    <property type="match status" value="1"/>
</dbReference>
<dbReference type="InterPro" id="IPR046586">
    <property type="entry name" value="DUF6644"/>
</dbReference>
<accession>A0A381R7B8</accession>
<feature type="non-terminal residue" evidence="3">
    <location>
        <position position="1"/>
    </location>
</feature>
<evidence type="ECO:0000256" key="1">
    <source>
        <dbReference type="SAM" id="Phobius"/>
    </source>
</evidence>
<gene>
    <name evidence="3" type="ORF">METZ01_LOCUS38277</name>
</gene>
<protein>
    <recommendedName>
        <fullName evidence="2">DUF6644 domain-containing protein</fullName>
    </recommendedName>
</protein>
<feature type="transmembrane region" description="Helical" evidence="1">
    <location>
        <begin position="67"/>
        <end position="87"/>
    </location>
</feature>
<keyword evidence="1" id="KW-1133">Transmembrane helix</keyword>
<keyword evidence="1" id="KW-0812">Transmembrane</keyword>
<evidence type="ECO:0000259" key="2">
    <source>
        <dbReference type="Pfam" id="PF20349"/>
    </source>
</evidence>
<feature type="transmembrane region" description="Helical" evidence="1">
    <location>
        <begin position="132"/>
        <end position="153"/>
    </location>
</feature>
<organism evidence="3">
    <name type="scientific">marine metagenome</name>
    <dbReference type="NCBI Taxonomy" id="408172"/>
    <lineage>
        <taxon>unclassified sequences</taxon>
        <taxon>metagenomes</taxon>
        <taxon>ecological metagenomes</taxon>
    </lineage>
</organism>
<feature type="domain" description="DUF6644" evidence="2">
    <location>
        <begin position="5"/>
        <end position="156"/>
    </location>
</feature>
<reference evidence="3" key="1">
    <citation type="submission" date="2018-05" db="EMBL/GenBank/DDBJ databases">
        <authorList>
            <person name="Lanie J.A."/>
            <person name="Ng W.-L."/>
            <person name="Kazmierczak K.M."/>
            <person name="Andrzejewski T.M."/>
            <person name="Davidsen T.M."/>
            <person name="Wayne K.J."/>
            <person name="Tettelin H."/>
            <person name="Glass J.I."/>
            <person name="Rusch D."/>
            <person name="Podicherti R."/>
            <person name="Tsui H.-C.T."/>
            <person name="Winkler M.E."/>
        </authorList>
    </citation>
    <scope>NUCLEOTIDE SEQUENCE</scope>
</reference>
<dbReference type="AlphaFoldDB" id="A0A381R7B8"/>
<name>A0A381R7B8_9ZZZZ</name>
<keyword evidence="1" id="KW-0472">Membrane</keyword>
<sequence>VLLSFFEWCDATALGAGVRNSMWLFPAIEAIHLLGLCVLGGSLLVVDLRLLGVGLKRQTISELADQAGRWLAGAIVVMAVTGILLFLSEAVKCYYNQSFWVKMTTLPIALLFTFTIRSQVAHTGGLDTSVRTRLVGATSIALWFTVAAAGRWIGFSS</sequence>
<dbReference type="EMBL" id="UINC01001635">
    <property type="protein sequence ID" value="SUZ85423.1"/>
    <property type="molecule type" value="Genomic_DNA"/>
</dbReference>
<evidence type="ECO:0000313" key="3">
    <source>
        <dbReference type="EMBL" id="SUZ85423.1"/>
    </source>
</evidence>
<feature type="transmembrane region" description="Helical" evidence="1">
    <location>
        <begin position="99"/>
        <end position="120"/>
    </location>
</feature>
<proteinExistence type="predicted"/>
<feature type="transmembrane region" description="Helical" evidence="1">
    <location>
        <begin position="23"/>
        <end position="46"/>
    </location>
</feature>